<comment type="caution">
    <text evidence="1">The sequence shown here is derived from an EMBL/GenBank/DDBJ whole genome shotgun (WGS) entry which is preliminary data.</text>
</comment>
<organism evidence="1 2">
    <name type="scientific">Mycena albidolilacea</name>
    <dbReference type="NCBI Taxonomy" id="1033008"/>
    <lineage>
        <taxon>Eukaryota</taxon>
        <taxon>Fungi</taxon>
        <taxon>Dikarya</taxon>
        <taxon>Basidiomycota</taxon>
        <taxon>Agaricomycotina</taxon>
        <taxon>Agaricomycetes</taxon>
        <taxon>Agaricomycetidae</taxon>
        <taxon>Agaricales</taxon>
        <taxon>Marasmiineae</taxon>
        <taxon>Mycenaceae</taxon>
        <taxon>Mycena</taxon>
    </lineage>
</organism>
<name>A0AAD7A233_9AGAR</name>
<reference evidence="1" key="1">
    <citation type="submission" date="2023-03" db="EMBL/GenBank/DDBJ databases">
        <title>Massive genome expansion in bonnet fungi (Mycena s.s.) driven by repeated elements and novel gene families across ecological guilds.</title>
        <authorList>
            <consortium name="Lawrence Berkeley National Laboratory"/>
            <person name="Harder C.B."/>
            <person name="Miyauchi S."/>
            <person name="Viragh M."/>
            <person name="Kuo A."/>
            <person name="Thoen E."/>
            <person name="Andreopoulos B."/>
            <person name="Lu D."/>
            <person name="Skrede I."/>
            <person name="Drula E."/>
            <person name="Henrissat B."/>
            <person name="Morin E."/>
            <person name="Kohler A."/>
            <person name="Barry K."/>
            <person name="LaButti K."/>
            <person name="Morin E."/>
            <person name="Salamov A."/>
            <person name="Lipzen A."/>
            <person name="Mereny Z."/>
            <person name="Hegedus B."/>
            <person name="Baldrian P."/>
            <person name="Stursova M."/>
            <person name="Weitz H."/>
            <person name="Taylor A."/>
            <person name="Grigoriev I.V."/>
            <person name="Nagy L.G."/>
            <person name="Martin F."/>
            <person name="Kauserud H."/>
        </authorList>
    </citation>
    <scope>NUCLEOTIDE SEQUENCE</scope>
    <source>
        <strain evidence="1">CBHHK002</strain>
    </source>
</reference>
<sequence length="97" mass="10881">MLRSVLVLGFKSRTSTYIFLMYVVAPSALTPMTNTVSRRNLAGWALTAGLHRVESLTRMFVDAPPETMKNISEFKLNIVGKTSFRKDRAYMATAKCC</sequence>
<evidence type="ECO:0000313" key="2">
    <source>
        <dbReference type="Proteomes" id="UP001218218"/>
    </source>
</evidence>
<keyword evidence="2" id="KW-1185">Reference proteome</keyword>
<dbReference type="Proteomes" id="UP001218218">
    <property type="component" value="Unassembled WGS sequence"/>
</dbReference>
<dbReference type="EMBL" id="JARIHO010000018">
    <property type="protein sequence ID" value="KAJ7347939.1"/>
    <property type="molecule type" value="Genomic_DNA"/>
</dbReference>
<protein>
    <submittedName>
        <fullName evidence="1">Uncharacterized protein</fullName>
    </submittedName>
</protein>
<proteinExistence type="predicted"/>
<accession>A0AAD7A233</accession>
<dbReference type="AlphaFoldDB" id="A0AAD7A233"/>
<feature type="non-terminal residue" evidence="1">
    <location>
        <position position="1"/>
    </location>
</feature>
<evidence type="ECO:0000313" key="1">
    <source>
        <dbReference type="EMBL" id="KAJ7347939.1"/>
    </source>
</evidence>
<gene>
    <name evidence="1" type="ORF">DFH08DRAFT_866946</name>
</gene>